<sequence>MAAPLAARPRLRPPGAPISGTAGGRHAGTLPDRRTGRGGRRRGSCQARAVNAAGAVPPASFVMAVSVTFLSRSVLTGV</sequence>
<gene>
    <name evidence="2" type="ORF">GCM10012287_13840</name>
</gene>
<protein>
    <submittedName>
        <fullName evidence="2">Uncharacterized protein</fullName>
    </submittedName>
</protein>
<accession>A0ABQ2M100</accession>
<reference evidence="3" key="1">
    <citation type="journal article" date="2019" name="Int. J. Syst. Evol. Microbiol.">
        <title>The Global Catalogue of Microorganisms (GCM) 10K type strain sequencing project: providing services to taxonomists for standard genome sequencing and annotation.</title>
        <authorList>
            <consortium name="The Broad Institute Genomics Platform"/>
            <consortium name="The Broad Institute Genome Sequencing Center for Infectious Disease"/>
            <person name="Wu L."/>
            <person name="Ma J."/>
        </authorList>
    </citation>
    <scope>NUCLEOTIDE SEQUENCE [LARGE SCALE GENOMIC DNA]</scope>
    <source>
        <strain evidence="3">CGMCC 4.7178</strain>
    </source>
</reference>
<keyword evidence="3" id="KW-1185">Reference proteome</keyword>
<evidence type="ECO:0000313" key="2">
    <source>
        <dbReference type="EMBL" id="GGO45576.1"/>
    </source>
</evidence>
<name>A0ABQ2M100_9ACTN</name>
<evidence type="ECO:0000256" key="1">
    <source>
        <dbReference type="SAM" id="MobiDB-lite"/>
    </source>
</evidence>
<organism evidence="2 3">
    <name type="scientific">Streptomyces daqingensis</name>
    <dbReference type="NCBI Taxonomy" id="1472640"/>
    <lineage>
        <taxon>Bacteria</taxon>
        <taxon>Bacillati</taxon>
        <taxon>Actinomycetota</taxon>
        <taxon>Actinomycetes</taxon>
        <taxon>Kitasatosporales</taxon>
        <taxon>Streptomycetaceae</taxon>
        <taxon>Streptomyces</taxon>
    </lineage>
</organism>
<proteinExistence type="predicted"/>
<evidence type="ECO:0000313" key="3">
    <source>
        <dbReference type="Proteomes" id="UP000631535"/>
    </source>
</evidence>
<feature type="region of interest" description="Disordered" evidence="1">
    <location>
        <begin position="1"/>
        <end position="46"/>
    </location>
</feature>
<dbReference type="EMBL" id="BMMP01000003">
    <property type="protein sequence ID" value="GGO45576.1"/>
    <property type="molecule type" value="Genomic_DNA"/>
</dbReference>
<dbReference type="Proteomes" id="UP000631535">
    <property type="component" value="Unassembled WGS sequence"/>
</dbReference>
<comment type="caution">
    <text evidence="2">The sequence shown here is derived from an EMBL/GenBank/DDBJ whole genome shotgun (WGS) entry which is preliminary data.</text>
</comment>